<dbReference type="HOGENOM" id="CLU_016785_3_0_1"/>
<dbReference type="PROSITE" id="PS51184">
    <property type="entry name" value="JMJC"/>
    <property type="match status" value="1"/>
</dbReference>
<dbReference type="InterPro" id="IPR003347">
    <property type="entry name" value="JmjC_dom"/>
</dbReference>
<dbReference type="InterPro" id="IPR041667">
    <property type="entry name" value="Cupin_8"/>
</dbReference>
<dbReference type="GO" id="GO:0045746">
    <property type="term" value="P:negative regulation of Notch signaling pathway"/>
    <property type="evidence" value="ECO:0000318"/>
    <property type="project" value="GO_Central"/>
</dbReference>
<gene>
    <name evidence="2" type="ORF">NEMVEDRAFT_v1g231221</name>
</gene>
<dbReference type="GO" id="GO:0005737">
    <property type="term" value="C:cytoplasm"/>
    <property type="evidence" value="ECO:0000318"/>
    <property type="project" value="GO_Central"/>
</dbReference>
<dbReference type="InterPro" id="IPR027452">
    <property type="entry name" value="FIH-1_dom_II"/>
</dbReference>
<organism evidence="2 3">
    <name type="scientific">Nematostella vectensis</name>
    <name type="common">Starlet sea anemone</name>
    <dbReference type="NCBI Taxonomy" id="45351"/>
    <lineage>
        <taxon>Eukaryota</taxon>
        <taxon>Metazoa</taxon>
        <taxon>Cnidaria</taxon>
        <taxon>Anthozoa</taxon>
        <taxon>Hexacorallia</taxon>
        <taxon>Actiniaria</taxon>
        <taxon>Edwardsiidae</taxon>
        <taxon>Nematostella</taxon>
    </lineage>
</organism>
<evidence type="ECO:0000259" key="1">
    <source>
        <dbReference type="PROSITE" id="PS51184"/>
    </source>
</evidence>
<dbReference type="GO" id="GO:0036139">
    <property type="term" value="F:peptidyl-histidine dioxygenase activity"/>
    <property type="evidence" value="ECO:0000318"/>
    <property type="project" value="GO_Central"/>
</dbReference>
<proteinExistence type="predicted"/>
<reference evidence="2 3" key="1">
    <citation type="journal article" date="2007" name="Science">
        <title>Sea anemone genome reveals ancestral eumetazoan gene repertoire and genomic organization.</title>
        <authorList>
            <person name="Putnam N.H."/>
            <person name="Srivastava M."/>
            <person name="Hellsten U."/>
            <person name="Dirks B."/>
            <person name="Chapman J."/>
            <person name="Salamov A."/>
            <person name="Terry A."/>
            <person name="Shapiro H."/>
            <person name="Lindquist E."/>
            <person name="Kapitonov V.V."/>
            <person name="Jurka J."/>
            <person name="Genikhovich G."/>
            <person name="Grigoriev I.V."/>
            <person name="Lucas S.M."/>
            <person name="Steele R.E."/>
            <person name="Finnerty J.R."/>
            <person name="Technau U."/>
            <person name="Martindale M.Q."/>
            <person name="Rokhsar D.S."/>
        </authorList>
    </citation>
    <scope>NUCLEOTIDE SEQUENCE [LARGE SCALE GENOMIC DNA]</scope>
    <source>
        <strain evidence="3">CH2 X CH6</strain>
    </source>
</reference>
<feature type="domain" description="JmjC" evidence="1">
    <location>
        <begin position="129"/>
        <end position="299"/>
    </location>
</feature>
<protein>
    <recommendedName>
        <fullName evidence="1">JmjC domain-containing protein</fullName>
    </recommendedName>
</protein>
<dbReference type="Proteomes" id="UP000001593">
    <property type="component" value="Unassembled WGS sequence"/>
</dbReference>
<dbReference type="AlphaFoldDB" id="A7SZQ5"/>
<evidence type="ECO:0000313" key="3">
    <source>
        <dbReference type="Proteomes" id="UP000001593"/>
    </source>
</evidence>
<dbReference type="SMART" id="SM00558">
    <property type="entry name" value="JmjC"/>
    <property type="match status" value="1"/>
</dbReference>
<dbReference type="OMA" id="QNIVGYE"/>
<dbReference type="Gene3D" id="2.60.120.10">
    <property type="entry name" value="Jelly Rolls"/>
    <property type="match status" value="1"/>
</dbReference>
<dbReference type="GO" id="GO:0005634">
    <property type="term" value="C:nucleus"/>
    <property type="evidence" value="ECO:0000318"/>
    <property type="project" value="GO_Central"/>
</dbReference>
<evidence type="ECO:0000313" key="2">
    <source>
        <dbReference type="EMBL" id="EDO30815.1"/>
    </source>
</evidence>
<dbReference type="EMBL" id="DS469977">
    <property type="protein sequence ID" value="EDO30815.1"/>
    <property type="molecule type" value="Genomic_DNA"/>
</dbReference>
<name>A7SZQ5_NEMVE</name>
<dbReference type="InParanoid" id="A7SZQ5"/>
<dbReference type="FunFam" id="2.60.120.10:FF:000042">
    <property type="entry name" value="Hypoxia-inducible factor 1-alpha inhibitor"/>
    <property type="match status" value="1"/>
</dbReference>
<dbReference type="GO" id="GO:0030947">
    <property type="term" value="P:regulation of vascular endothelial growth factor receptor signaling pathway"/>
    <property type="evidence" value="ECO:0000318"/>
    <property type="project" value="GO_Central"/>
</dbReference>
<sequence length="324" mass="37657">MAAVSDLYTDLDGHLVRKYSLDVIQVPRLHYQDPKATEIIKNECPVVLTDSDIISSAMKWDIEYLRENIGDGDFAVYASEDNKFMYYDEKRVKNWPHFRPPTVRIDMKFEQFYKQVNKFDPTMAKAGNLRFYLQQMLNDQVGRNIVADFLGFNWAWLNTMQKEMDWGPLTSNLLLIGLPGNITPVHYDEQQNLFCQVTGCKRVLLFHPDKFKCLYPFPVHHPCDRQSQVDFDCPDYIRFPLFKEICGMEAMVKPGDVLYIPMYWWHYVESTLNGGITTSVNFWYKAGQTPSEISFPLSSQQKIAIMRNIERMLGDALGSHTEVG</sequence>
<dbReference type="eggNOG" id="KOG2132">
    <property type="taxonomic scope" value="Eukaryota"/>
</dbReference>
<dbReference type="InterPro" id="IPR014710">
    <property type="entry name" value="RmlC-like_jellyroll"/>
</dbReference>
<dbReference type="GO" id="GO:0036140">
    <property type="term" value="F:[protein]-asparagine 3-dioxygenase activity"/>
    <property type="evidence" value="ECO:0000318"/>
    <property type="project" value="GO_Central"/>
</dbReference>
<accession>A7SZQ5</accession>
<dbReference type="KEGG" id="nve:5501636"/>
<dbReference type="PANTHER" id="PTHR12461">
    <property type="entry name" value="HYPOXIA-INDUCIBLE FACTOR 1 ALPHA INHIBITOR-RELATED"/>
    <property type="match status" value="1"/>
</dbReference>
<dbReference type="SUPFAM" id="SSF51197">
    <property type="entry name" value="Clavaminate synthase-like"/>
    <property type="match status" value="1"/>
</dbReference>
<dbReference type="Gene3D" id="1.10.287.1010">
    <property type="entry name" value="Clavaminate synthase-like"/>
    <property type="match status" value="1"/>
</dbReference>
<dbReference type="Pfam" id="PF13621">
    <property type="entry name" value="Cupin_8"/>
    <property type="match status" value="1"/>
</dbReference>
<keyword evidence="3" id="KW-1185">Reference proteome</keyword>
<dbReference type="STRING" id="45351.A7SZQ5"/>
<dbReference type="OrthoDB" id="47172at2759"/>
<dbReference type="PANTHER" id="PTHR12461:SF105">
    <property type="entry name" value="HYPOXIA-INDUCIBLE FACTOR 1-ALPHA INHIBITOR"/>
    <property type="match status" value="1"/>
</dbReference>
<dbReference type="PhylomeDB" id="A7SZQ5"/>